<reference evidence="1" key="1">
    <citation type="submission" date="2021-05" db="EMBL/GenBank/DDBJ databases">
        <title>Comparative genomics of three Colletotrichum scovillei strains and genetic complementation revealed genes involved fungal growth and virulence on chili pepper.</title>
        <authorList>
            <person name="Hsieh D.-K."/>
            <person name="Chuang S.-C."/>
            <person name="Chen C.-Y."/>
            <person name="Chao Y.-T."/>
            <person name="Lu M.-Y.J."/>
            <person name="Lee M.-H."/>
            <person name="Shih M.-C."/>
        </authorList>
    </citation>
    <scope>NUCLEOTIDE SEQUENCE</scope>
    <source>
        <strain evidence="1">Coll-153</strain>
    </source>
</reference>
<dbReference type="EMBL" id="JAESDN010000003">
    <property type="protein sequence ID" value="KAG7054317.1"/>
    <property type="molecule type" value="Genomic_DNA"/>
</dbReference>
<organism evidence="1 2">
    <name type="scientific">Colletotrichum scovillei</name>
    <dbReference type="NCBI Taxonomy" id="1209932"/>
    <lineage>
        <taxon>Eukaryota</taxon>
        <taxon>Fungi</taxon>
        <taxon>Dikarya</taxon>
        <taxon>Ascomycota</taxon>
        <taxon>Pezizomycotina</taxon>
        <taxon>Sordariomycetes</taxon>
        <taxon>Hypocreomycetidae</taxon>
        <taxon>Glomerellales</taxon>
        <taxon>Glomerellaceae</taxon>
        <taxon>Colletotrichum</taxon>
        <taxon>Colletotrichum acutatum species complex</taxon>
    </lineage>
</organism>
<gene>
    <name evidence="1" type="ORF">JMJ77_001384</name>
</gene>
<sequence length="92" mass="10354">MGWDWQEIRQLFRGSPDVPSRPLLLTILLGRPRRQLVCWHIVRPWRTITALAVDLQSQVSTNCVLDAAISGCVWFSSCLALLISRVSSSSFA</sequence>
<evidence type="ECO:0000313" key="2">
    <source>
        <dbReference type="Proteomes" id="UP000699042"/>
    </source>
</evidence>
<dbReference type="Proteomes" id="UP000699042">
    <property type="component" value="Unassembled WGS sequence"/>
</dbReference>
<proteinExistence type="predicted"/>
<accession>A0A9P7RB52</accession>
<comment type="caution">
    <text evidence="1">The sequence shown here is derived from an EMBL/GenBank/DDBJ whole genome shotgun (WGS) entry which is preliminary data.</text>
</comment>
<keyword evidence="2" id="KW-1185">Reference proteome</keyword>
<name>A0A9P7RB52_9PEZI</name>
<evidence type="ECO:0000313" key="1">
    <source>
        <dbReference type="EMBL" id="KAG7054317.1"/>
    </source>
</evidence>
<protein>
    <submittedName>
        <fullName evidence="1">Uncharacterized protein</fullName>
    </submittedName>
</protein>
<dbReference type="AlphaFoldDB" id="A0A9P7RB52"/>